<comment type="caution">
    <text evidence="1">The sequence shown here is derived from an EMBL/GenBank/DDBJ whole genome shotgun (WGS) entry which is preliminary data.</text>
</comment>
<reference evidence="1 2" key="1">
    <citation type="journal article" date="2022" name="Nat. Plants">
        <title>Genomes of leafy and leafless Platanthera orchids illuminate the evolution of mycoheterotrophy.</title>
        <authorList>
            <person name="Li M.H."/>
            <person name="Liu K.W."/>
            <person name="Li Z."/>
            <person name="Lu H.C."/>
            <person name="Ye Q.L."/>
            <person name="Zhang D."/>
            <person name="Wang J.Y."/>
            <person name="Li Y.F."/>
            <person name="Zhong Z.M."/>
            <person name="Liu X."/>
            <person name="Yu X."/>
            <person name="Liu D.K."/>
            <person name="Tu X.D."/>
            <person name="Liu B."/>
            <person name="Hao Y."/>
            <person name="Liao X.Y."/>
            <person name="Jiang Y.T."/>
            <person name="Sun W.H."/>
            <person name="Chen J."/>
            <person name="Chen Y.Q."/>
            <person name="Ai Y."/>
            <person name="Zhai J.W."/>
            <person name="Wu S.S."/>
            <person name="Zhou Z."/>
            <person name="Hsiao Y.Y."/>
            <person name="Wu W.L."/>
            <person name="Chen Y.Y."/>
            <person name="Lin Y.F."/>
            <person name="Hsu J.L."/>
            <person name="Li C.Y."/>
            <person name="Wang Z.W."/>
            <person name="Zhao X."/>
            <person name="Zhong W.Y."/>
            <person name="Ma X.K."/>
            <person name="Ma L."/>
            <person name="Huang J."/>
            <person name="Chen G.Z."/>
            <person name="Huang M.Z."/>
            <person name="Huang L."/>
            <person name="Peng D.H."/>
            <person name="Luo Y.B."/>
            <person name="Zou S.Q."/>
            <person name="Chen S.P."/>
            <person name="Lan S."/>
            <person name="Tsai W.C."/>
            <person name="Van de Peer Y."/>
            <person name="Liu Z.J."/>
        </authorList>
    </citation>
    <scope>NUCLEOTIDE SEQUENCE [LARGE SCALE GENOMIC DNA]</scope>
    <source>
        <strain evidence="1">Lor287</strain>
    </source>
</reference>
<evidence type="ECO:0000313" key="1">
    <source>
        <dbReference type="EMBL" id="KAK8948613.1"/>
    </source>
</evidence>
<evidence type="ECO:0000313" key="2">
    <source>
        <dbReference type="Proteomes" id="UP001418222"/>
    </source>
</evidence>
<organism evidence="1 2">
    <name type="scientific">Platanthera zijinensis</name>
    <dbReference type="NCBI Taxonomy" id="2320716"/>
    <lineage>
        <taxon>Eukaryota</taxon>
        <taxon>Viridiplantae</taxon>
        <taxon>Streptophyta</taxon>
        <taxon>Embryophyta</taxon>
        <taxon>Tracheophyta</taxon>
        <taxon>Spermatophyta</taxon>
        <taxon>Magnoliopsida</taxon>
        <taxon>Liliopsida</taxon>
        <taxon>Asparagales</taxon>
        <taxon>Orchidaceae</taxon>
        <taxon>Orchidoideae</taxon>
        <taxon>Orchideae</taxon>
        <taxon>Orchidinae</taxon>
        <taxon>Platanthera</taxon>
    </lineage>
</organism>
<accession>A0AAP0BSN3</accession>
<dbReference type="Proteomes" id="UP001418222">
    <property type="component" value="Unassembled WGS sequence"/>
</dbReference>
<gene>
    <name evidence="1" type="ORF">KSP39_PZI005032</name>
</gene>
<dbReference type="AlphaFoldDB" id="A0AAP0BSN3"/>
<dbReference type="EMBL" id="JBBWWQ010000004">
    <property type="protein sequence ID" value="KAK8948613.1"/>
    <property type="molecule type" value="Genomic_DNA"/>
</dbReference>
<name>A0AAP0BSN3_9ASPA</name>
<keyword evidence="2" id="KW-1185">Reference proteome</keyword>
<protein>
    <submittedName>
        <fullName evidence="1">Uncharacterized protein</fullName>
    </submittedName>
</protein>
<proteinExistence type="predicted"/>
<sequence length="164" mass="19279">MEFASIQYLVSEIDYVNKLIRVTDVTVLSSNCSLPLKFLPSHSIDLLYYRFGAYDYHVRTYFRLDSYDWVSIVKCSKKLSPEYNYQLIPCQTTKDSYVYGVFDTTVASLAPSCSFLSWMPITYDPLINPNDIFLAFRRGFYMSWEKPNLPVAMIIRYCLRRSSW</sequence>